<dbReference type="SUPFAM" id="SSF52343">
    <property type="entry name" value="Ferredoxin reductase-like, C-terminal NADP-linked domain"/>
    <property type="match status" value="1"/>
</dbReference>
<dbReference type="Gene3D" id="2.40.30.10">
    <property type="entry name" value="Translation factors"/>
    <property type="match status" value="1"/>
</dbReference>
<dbReference type="EMBL" id="KV921356">
    <property type="protein sequence ID" value="ORE17403.1"/>
    <property type="molecule type" value="Genomic_DNA"/>
</dbReference>
<evidence type="ECO:0000256" key="5">
    <source>
        <dbReference type="ARBA" id="ARBA00022787"/>
    </source>
</evidence>
<dbReference type="InterPro" id="IPR001433">
    <property type="entry name" value="OxRdtase_FAD/NAD-bd"/>
</dbReference>
<dbReference type="Proteomes" id="UP000242381">
    <property type="component" value="Unassembled WGS sequence"/>
</dbReference>
<comment type="catalytic activity">
    <reaction evidence="10 12">
        <text>2 Fe(III)-[cytochrome b5] + NADH = 2 Fe(II)-[cytochrome b5] + NAD(+) + H(+)</text>
        <dbReference type="Rhea" id="RHEA:46680"/>
        <dbReference type="Rhea" id="RHEA-COMP:10438"/>
        <dbReference type="Rhea" id="RHEA-COMP:10439"/>
        <dbReference type="ChEBI" id="CHEBI:15378"/>
        <dbReference type="ChEBI" id="CHEBI:29033"/>
        <dbReference type="ChEBI" id="CHEBI:29034"/>
        <dbReference type="ChEBI" id="CHEBI:57540"/>
        <dbReference type="ChEBI" id="CHEBI:57945"/>
        <dbReference type="EC" id="1.6.2.2"/>
    </reaction>
</comment>
<dbReference type="OMA" id="YKANTID"/>
<dbReference type="VEuPathDB" id="FungiDB:BCV72DRAFT_267503"/>
<evidence type="ECO:0000256" key="9">
    <source>
        <dbReference type="ARBA" id="ARBA00023128"/>
    </source>
</evidence>
<sequence>MRPLATAVSGAFRATTTRPAFCFTSKSASFGNARHFSTRPEKKGGSKILLATLLGAGAVAGLTFNQSKTTVKPAVKEAVAEVKEKVHFTAPDFTPLKLVEVKHVSHNTKYYRFELPEDQTAGIPVASCVLARYQAEGEEPVVRPYTPISSADTVGFLEFVIKKYDTGKLTPILDSMKPGDTLEFKGPLPKYNWEKDQKTNVGLIAGGSGITPMVQIIRRVLDEKPTDKKTKITLIFANVNENDILLKDELDQIAKEHPDKVKVIYALDNPPEGWAGLKGYVTADAIKKYMPKPEDKDSIIMVCGPPPMVASLAGPKKGMKQGELGGILKELGYSQENVFKF</sequence>
<dbReference type="PRINTS" id="PR00371">
    <property type="entry name" value="FPNCR"/>
</dbReference>
<evidence type="ECO:0000256" key="1">
    <source>
        <dbReference type="ARBA" id="ARBA00001974"/>
    </source>
</evidence>
<reference evidence="14 15" key="1">
    <citation type="journal article" date="2016" name="Proc. Natl. Acad. Sci. U.S.A.">
        <title>Lipid metabolic changes in an early divergent fungus govern the establishment of a mutualistic symbiosis with endobacteria.</title>
        <authorList>
            <person name="Lastovetsky O.A."/>
            <person name="Gaspar M.L."/>
            <person name="Mondo S.J."/>
            <person name="LaButti K.M."/>
            <person name="Sandor L."/>
            <person name="Grigoriev I.V."/>
            <person name="Henry S.A."/>
            <person name="Pawlowska T.E."/>
        </authorList>
    </citation>
    <scope>NUCLEOTIDE SEQUENCE [LARGE SCALE GENOMIC DNA]</scope>
    <source>
        <strain evidence="14 15">ATCC 11559</strain>
    </source>
</reference>
<organism evidence="14 15">
    <name type="scientific">Rhizopus microsporus</name>
    <dbReference type="NCBI Taxonomy" id="58291"/>
    <lineage>
        <taxon>Eukaryota</taxon>
        <taxon>Fungi</taxon>
        <taxon>Fungi incertae sedis</taxon>
        <taxon>Mucoromycota</taxon>
        <taxon>Mucoromycotina</taxon>
        <taxon>Mucoromycetes</taxon>
        <taxon>Mucorales</taxon>
        <taxon>Mucorineae</taxon>
        <taxon>Rhizopodaceae</taxon>
        <taxon>Rhizopus</taxon>
    </lineage>
</organism>
<dbReference type="Pfam" id="PF00970">
    <property type="entry name" value="FAD_binding_6"/>
    <property type="match status" value="1"/>
</dbReference>
<dbReference type="AlphaFoldDB" id="A0A0A1N981"/>
<feature type="domain" description="FAD-binding FR-type" evidence="13">
    <location>
        <begin position="91"/>
        <end position="194"/>
    </location>
</feature>
<feature type="binding site" evidence="11">
    <location>
        <position position="145"/>
    </location>
    <ligand>
        <name>FAD</name>
        <dbReference type="ChEBI" id="CHEBI:57692"/>
    </ligand>
</feature>
<name>A0A0A1N981_RHIZD</name>
<dbReference type="CDD" id="cd06183">
    <property type="entry name" value="cyt_b5_reduct_like"/>
    <property type="match status" value="1"/>
</dbReference>
<comment type="subcellular location">
    <subcellularLocation>
        <location evidence="2">Mitochondrion outer membrane</location>
        <topology evidence="2">Single-pass membrane protein</topology>
    </subcellularLocation>
</comment>
<feature type="binding site" evidence="11">
    <location>
        <position position="168"/>
    </location>
    <ligand>
        <name>FAD</name>
        <dbReference type="ChEBI" id="CHEBI:57692"/>
    </ligand>
</feature>
<keyword evidence="6 11" id="KW-0274">FAD</keyword>
<feature type="binding site" evidence="11">
    <location>
        <position position="211"/>
    </location>
    <ligand>
        <name>FAD</name>
        <dbReference type="ChEBI" id="CHEBI:57692"/>
    </ligand>
</feature>
<accession>A0A0A1N981</accession>
<feature type="binding site" evidence="11">
    <location>
        <position position="143"/>
    </location>
    <ligand>
        <name>FAD</name>
        <dbReference type="ChEBI" id="CHEBI:57692"/>
    </ligand>
</feature>
<evidence type="ECO:0000256" key="6">
    <source>
        <dbReference type="ARBA" id="ARBA00022827"/>
    </source>
</evidence>
<evidence type="ECO:0000256" key="11">
    <source>
        <dbReference type="PIRSR" id="PIRSR601834-1"/>
    </source>
</evidence>
<keyword evidence="8 12" id="KW-0520">NAD</keyword>
<dbReference type="InterPro" id="IPR001709">
    <property type="entry name" value="Flavoprot_Pyr_Nucl_cyt_Rdtase"/>
</dbReference>
<evidence type="ECO:0000256" key="3">
    <source>
        <dbReference type="ARBA" id="ARBA00006105"/>
    </source>
</evidence>
<dbReference type="InterPro" id="IPR001834">
    <property type="entry name" value="CBR-like"/>
</dbReference>
<evidence type="ECO:0000256" key="7">
    <source>
        <dbReference type="ARBA" id="ARBA00023002"/>
    </source>
</evidence>
<dbReference type="Gene3D" id="3.40.50.80">
    <property type="entry name" value="Nucleotide-binding domain of ferredoxin-NADP reductase (FNR) module"/>
    <property type="match status" value="1"/>
</dbReference>
<keyword evidence="9" id="KW-0496">Mitochondrion</keyword>
<keyword evidence="4 11" id="KW-0285">Flavoprotein</keyword>
<dbReference type="PROSITE" id="PS51384">
    <property type="entry name" value="FAD_FR"/>
    <property type="match status" value="1"/>
</dbReference>
<dbReference type="FunFam" id="2.40.30.10:FF:000032">
    <property type="entry name" value="NADH-cytochrome b5 reductase"/>
    <property type="match status" value="1"/>
</dbReference>
<dbReference type="FunFam" id="3.40.50.80:FF:000009">
    <property type="entry name" value="NADH-cytochrome b5 reductase"/>
    <property type="match status" value="1"/>
</dbReference>
<evidence type="ECO:0000313" key="14">
    <source>
        <dbReference type="EMBL" id="ORE17403.1"/>
    </source>
</evidence>
<proteinExistence type="inferred from homology"/>
<keyword evidence="7 12" id="KW-0560">Oxidoreductase</keyword>
<evidence type="ECO:0000256" key="8">
    <source>
        <dbReference type="ARBA" id="ARBA00023027"/>
    </source>
</evidence>
<dbReference type="PRINTS" id="PR00406">
    <property type="entry name" value="CYTB5RDTASE"/>
</dbReference>
<gene>
    <name evidence="14" type="ORF">BCV71DRAFT_264788</name>
</gene>
<dbReference type="InterPro" id="IPR017927">
    <property type="entry name" value="FAD-bd_FR_type"/>
</dbReference>
<feature type="binding site" evidence="11">
    <location>
        <position position="160"/>
    </location>
    <ligand>
        <name>FAD</name>
        <dbReference type="ChEBI" id="CHEBI:57692"/>
    </ligand>
</feature>
<evidence type="ECO:0000259" key="13">
    <source>
        <dbReference type="PROSITE" id="PS51384"/>
    </source>
</evidence>
<dbReference type="SUPFAM" id="SSF63380">
    <property type="entry name" value="Riboflavin synthase domain-like"/>
    <property type="match status" value="1"/>
</dbReference>
<comment type="cofactor">
    <cofactor evidence="1 11 12">
        <name>FAD</name>
        <dbReference type="ChEBI" id="CHEBI:57692"/>
    </cofactor>
</comment>
<evidence type="ECO:0000313" key="15">
    <source>
        <dbReference type="Proteomes" id="UP000242381"/>
    </source>
</evidence>
<dbReference type="Pfam" id="PF00175">
    <property type="entry name" value="NAD_binding_1"/>
    <property type="match status" value="1"/>
</dbReference>
<feature type="binding site" evidence="11">
    <location>
        <position position="144"/>
    </location>
    <ligand>
        <name>FAD</name>
        <dbReference type="ChEBI" id="CHEBI:57692"/>
    </ligand>
</feature>
<dbReference type="InterPro" id="IPR017938">
    <property type="entry name" value="Riboflavin_synthase-like_b-brl"/>
</dbReference>
<dbReference type="PANTHER" id="PTHR19370">
    <property type="entry name" value="NADH-CYTOCHROME B5 REDUCTASE"/>
    <property type="match status" value="1"/>
</dbReference>
<keyword evidence="5" id="KW-1000">Mitochondrion outer membrane</keyword>
<evidence type="ECO:0000256" key="2">
    <source>
        <dbReference type="ARBA" id="ARBA00004572"/>
    </source>
</evidence>
<dbReference type="InterPro" id="IPR039261">
    <property type="entry name" value="FNR_nucleotide-bd"/>
</dbReference>
<evidence type="ECO:0000256" key="4">
    <source>
        <dbReference type="ARBA" id="ARBA00022630"/>
    </source>
</evidence>
<dbReference type="GO" id="GO:0090524">
    <property type="term" value="F:cytochrome-b5 reductase activity, acting on NADH"/>
    <property type="evidence" value="ECO:0007669"/>
    <property type="project" value="UniProtKB-EC"/>
</dbReference>
<feature type="binding site" evidence="11">
    <location>
        <position position="162"/>
    </location>
    <ligand>
        <name>FAD</name>
        <dbReference type="ChEBI" id="CHEBI:57692"/>
    </ligand>
</feature>
<dbReference type="PANTHER" id="PTHR19370:SF171">
    <property type="entry name" value="NADH-CYTOCHROME B5 REDUCTASE 2"/>
    <property type="match status" value="1"/>
</dbReference>
<dbReference type="InterPro" id="IPR008333">
    <property type="entry name" value="Cbr1-like_FAD-bd_dom"/>
</dbReference>
<dbReference type="EC" id="1.6.2.2" evidence="12"/>
<keyword evidence="5" id="KW-0472">Membrane</keyword>
<evidence type="ECO:0000256" key="10">
    <source>
        <dbReference type="ARBA" id="ARBA00047682"/>
    </source>
</evidence>
<dbReference type="GO" id="GO:0005741">
    <property type="term" value="C:mitochondrial outer membrane"/>
    <property type="evidence" value="ECO:0007669"/>
    <property type="project" value="UniProtKB-SubCell"/>
</dbReference>
<evidence type="ECO:0000256" key="12">
    <source>
        <dbReference type="RuleBase" id="RU361226"/>
    </source>
</evidence>
<comment type="similarity">
    <text evidence="3 12">Belongs to the flavoprotein pyridine nucleotide cytochrome reductase family.</text>
</comment>
<protein>
    <recommendedName>
        <fullName evidence="12">NADH-cytochrome b5 reductase</fullName>
        <ecNumber evidence="12">1.6.2.2</ecNumber>
    </recommendedName>
</protein>